<sequence>MLDKITTAQKPLLTLNLALADHQSAALTGIVITGETDKLAADYQQKFGLNEYRLTHETGNGNALKTLTKTTDPAQVYGTFYTAYQLETGLFDRQNSIQIVNWDYPETTLLPAELPIYLATQRVLNTDETLAQKQADMLKLIRQNYNFFRVFEATDSLKPNDFYGGIDTPQALPELNKLNYIIVTFKGLSDNLAESKFGMTDALDQLLLHLHAGALTTDPD</sequence>
<accession>A0A1Z5IA86</accession>
<dbReference type="AlphaFoldDB" id="A0A1Z5IA86"/>
<proteinExistence type="predicted"/>
<dbReference type="Proteomes" id="UP000198374">
    <property type="component" value="Unassembled WGS sequence"/>
</dbReference>
<keyword evidence="2" id="KW-1185">Reference proteome</keyword>
<name>A0A1Z5IA86_9LACO</name>
<dbReference type="RefSeq" id="WP_089108352.1">
    <property type="nucleotide sequence ID" value="NZ_BCMF01000002.1"/>
</dbReference>
<evidence type="ECO:0000313" key="2">
    <source>
        <dbReference type="Proteomes" id="UP000198374"/>
    </source>
</evidence>
<dbReference type="EMBL" id="BCMF01000002">
    <property type="protein sequence ID" value="GAW98538.1"/>
    <property type="molecule type" value="Genomic_DNA"/>
</dbReference>
<organism evidence="1 2">
    <name type="scientific">Secundilactobacillus mixtipabuli</name>
    <dbReference type="NCBI Taxonomy" id="1435342"/>
    <lineage>
        <taxon>Bacteria</taxon>
        <taxon>Bacillati</taxon>
        <taxon>Bacillota</taxon>
        <taxon>Bacilli</taxon>
        <taxon>Lactobacillales</taxon>
        <taxon>Lactobacillaceae</taxon>
        <taxon>Secundilactobacillus</taxon>
    </lineage>
</organism>
<reference evidence="1 2" key="1">
    <citation type="submission" date="2015-11" db="EMBL/GenBank/DDBJ databases">
        <title>Draft genome sequences of new species of the genus Lactobacillus isolated from orchardgrass silage.</title>
        <authorList>
            <person name="Tohno M."/>
            <person name="Tanizawa Y."/>
            <person name="Arita M."/>
        </authorList>
    </citation>
    <scope>NUCLEOTIDE SEQUENCE [LARGE SCALE GENOMIC DNA]</scope>
    <source>
        <strain evidence="1 2">IWT30</strain>
    </source>
</reference>
<comment type="caution">
    <text evidence="1">The sequence shown here is derived from an EMBL/GenBank/DDBJ whole genome shotgun (WGS) entry which is preliminary data.</text>
</comment>
<protein>
    <submittedName>
        <fullName evidence="1">Uncharacterized protein</fullName>
    </submittedName>
</protein>
<gene>
    <name evidence="1" type="ORF">IWT30_00483</name>
</gene>
<evidence type="ECO:0000313" key="1">
    <source>
        <dbReference type="EMBL" id="GAW98538.1"/>
    </source>
</evidence>